<dbReference type="AlphaFoldDB" id="A0A1H7NXI7"/>
<evidence type="ECO:0000313" key="4">
    <source>
        <dbReference type="EMBL" id="SEL27964.1"/>
    </source>
</evidence>
<dbReference type="OrthoDB" id="9803333at2"/>
<dbReference type="PANTHER" id="PTHR48107:SF16">
    <property type="entry name" value="NADPH-DEPENDENT ALDEHYDE REDUCTASE 1, CHLOROPLASTIC"/>
    <property type="match status" value="1"/>
</dbReference>
<dbReference type="PRINTS" id="PR00081">
    <property type="entry name" value="GDHRDH"/>
</dbReference>
<keyword evidence="2" id="KW-0560">Oxidoreductase</keyword>
<dbReference type="STRING" id="332977.SAMN05421740_104129"/>
<dbReference type="RefSeq" id="WP_090605654.1">
    <property type="nucleotide sequence ID" value="NZ_FNZR01000004.1"/>
</dbReference>
<protein>
    <recommendedName>
        <fullName evidence="6">NAD(P)-dependent dehydrogenase, short-chain alcohol dehydrogenase family</fullName>
    </recommendedName>
</protein>
<dbReference type="PROSITE" id="PS00061">
    <property type="entry name" value="ADH_SHORT"/>
    <property type="match status" value="1"/>
</dbReference>
<evidence type="ECO:0000256" key="2">
    <source>
        <dbReference type="ARBA" id="ARBA00023002"/>
    </source>
</evidence>
<dbReference type="SUPFAM" id="SSF51735">
    <property type="entry name" value="NAD(P)-binding Rossmann-fold domains"/>
    <property type="match status" value="1"/>
</dbReference>
<dbReference type="EMBL" id="FNZR01000004">
    <property type="protein sequence ID" value="SEL27964.1"/>
    <property type="molecule type" value="Genomic_DNA"/>
</dbReference>
<organism evidence="4 5">
    <name type="scientific">Parapedobacter koreensis</name>
    <dbReference type="NCBI Taxonomy" id="332977"/>
    <lineage>
        <taxon>Bacteria</taxon>
        <taxon>Pseudomonadati</taxon>
        <taxon>Bacteroidota</taxon>
        <taxon>Sphingobacteriia</taxon>
        <taxon>Sphingobacteriales</taxon>
        <taxon>Sphingobacteriaceae</taxon>
        <taxon>Parapedobacter</taxon>
    </lineage>
</organism>
<dbReference type="PANTHER" id="PTHR48107">
    <property type="entry name" value="NADPH-DEPENDENT ALDEHYDE REDUCTASE-LIKE PROTEIN, CHLOROPLASTIC-RELATED"/>
    <property type="match status" value="1"/>
</dbReference>
<reference evidence="5" key="1">
    <citation type="submission" date="2016-10" db="EMBL/GenBank/DDBJ databases">
        <authorList>
            <person name="Varghese N."/>
            <person name="Submissions S."/>
        </authorList>
    </citation>
    <scope>NUCLEOTIDE SEQUENCE [LARGE SCALE GENOMIC DNA]</scope>
    <source>
        <strain evidence="5">Jip14</strain>
    </source>
</reference>
<proteinExistence type="inferred from homology"/>
<feature type="compositionally biased region" description="Basic and acidic residues" evidence="3">
    <location>
        <begin position="1"/>
        <end position="18"/>
    </location>
</feature>
<dbReference type="Proteomes" id="UP000198916">
    <property type="component" value="Unassembled WGS sequence"/>
</dbReference>
<comment type="similarity">
    <text evidence="1">Belongs to the short-chain dehydrogenases/reductases (SDR) family.</text>
</comment>
<dbReference type="Pfam" id="PF13561">
    <property type="entry name" value="adh_short_C2"/>
    <property type="match status" value="1"/>
</dbReference>
<accession>A0A1H7NXI7</accession>
<dbReference type="Gene3D" id="3.40.50.720">
    <property type="entry name" value="NAD(P)-binding Rossmann-like Domain"/>
    <property type="match status" value="1"/>
</dbReference>
<dbReference type="FunFam" id="3.40.50.720:FF:000084">
    <property type="entry name" value="Short-chain dehydrogenase reductase"/>
    <property type="match status" value="1"/>
</dbReference>
<dbReference type="InterPro" id="IPR020904">
    <property type="entry name" value="Sc_DH/Rdtase_CS"/>
</dbReference>
<dbReference type="InterPro" id="IPR002347">
    <property type="entry name" value="SDR_fam"/>
</dbReference>
<dbReference type="PRINTS" id="PR00080">
    <property type="entry name" value="SDRFAMILY"/>
</dbReference>
<feature type="region of interest" description="Disordered" evidence="3">
    <location>
        <begin position="1"/>
        <end position="52"/>
    </location>
</feature>
<evidence type="ECO:0000256" key="3">
    <source>
        <dbReference type="SAM" id="MobiDB-lite"/>
    </source>
</evidence>
<evidence type="ECO:0000256" key="1">
    <source>
        <dbReference type="ARBA" id="ARBA00006484"/>
    </source>
</evidence>
<dbReference type="InterPro" id="IPR036291">
    <property type="entry name" value="NAD(P)-bd_dom_sf"/>
</dbReference>
<dbReference type="GO" id="GO:0016614">
    <property type="term" value="F:oxidoreductase activity, acting on CH-OH group of donors"/>
    <property type="evidence" value="ECO:0007669"/>
    <property type="project" value="UniProtKB-ARBA"/>
</dbReference>
<name>A0A1H7NXI7_9SPHI</name>
<sequence>MTSRKHVDQESQSHEDPANKYPKPPFPKKPQEVPGTESAMDPQADHGEQSYRGKGRLVGKAAIITGGDSGIGKAVAIAFAREGADVLISYLDDVEERDAEDTIKYIEEAGRKAVQVKGDISAEQHCWKIVETAIKEFGKIDILVNNAAYQMSRETLQDIPAWEWEKTFAVNIHSMFYLCKAAEPHMPPGSSIINTTSVNAYEPNPTLLPYAATKAAIQNFTANLSQILLEQGKGIRVNAVAPGPIWTPLIPSTIPDHEHFGENTPFERPGQPVEVAPAYVFLASDEANYISGATLPVTGGRITI</sequence>
<gene>
    <name evidence="4" type="ORF">SAMN05421740_104129</name>
</gene>
<evidence type="ECO:0008006" key="6">
    <source>
        <dbReference type="Google" id="ProtNLM"/>
    </source>
</evidence>
<evidence type="ECO:0000313" key="5">
    <source>
        <dbReference type="Proteomes" id="UP000198916"/>
    </source>
</evidence>
<keyword evidence="5" id="KW-1185">Reference proteome</keyword>